<feature type="domain" description="Shikimate dehydrogenase substrate binding N-terminal" evidence="10">
    <location>
        <begin position="11"/>
        <end position="93"/>
    </location>
</feature>
<comment type="similarity">
    <text evidence="8">Belongs to the shikimate dehydrogenase family.</text>
</comment>
<reference evidence="12 13" key="1">
    <citation type="submission" date="2023-07" db="EMBL/GenBank/DDBJ databases">
        <title>The novel representative of Negativicutes class, Anaeroselena agilis gen. nov. sp. nov.</title>
        <authorList>
            <person name="Prokofeva M.I."/>
            <person name="Elcheninov A.G."/>
            <person name="Klyukina A."/>
            <person name="Kublanov I.V."/>
            <person name="Frolov E.N."/>
            <person name="Podosokorskaya O.A."/>
        </authorList>
    </citation>
    <scope>NUCLEOTIDE SEQUENCE [LARGE SCALE GENOMIC DNA]</scope>
    <source>
        <strain evidence="12 13">4137-cl</strain>
    </source>
</reference>
<feature type="binding site" evidence="8">
    <location>
        <position position="224"/>
    </location>
    <ligand>
        <name>NADP(+)</name>
        <dbReference type="ChEBI" id="CHEBI:58349"/>
    </ligand>
</feature>
<evidence type="ECO:0000313" key="12">
    <source>
        <dbReference type="EMBL" id="MDT8901809.1"/>
    </source>
</evidence>
<feature type="domain" description="SDH C-terminal" evidence="11">
    <location>
        <begin position="247"/>
        <end position="275"/>
    </location>
</feature>
<dbReference type="EC" id="1.1.1.25" evidence="2 8"/>
<comment type="catalytic activity">
    <reaction evidence="7 8">
        <text>shikimate + NADP(+) = 3-dehydroshikimate + NADPH + H(+)</text>
        <dbReference type="Rhea" id="RHEA:17737"/>
        <dbReference type="ChEBI" id="CHEBI:15378"/>
        <dbReference type="ChEBI" id="CHEBI:16630"/>
        <dbReference type="ChEBI" id="CHEBI:36208"/>
        <dbReference type="ChEBI" id="CHEBI:57783"/>
        <dbReference type="ChEBI" id="CHEBI:58349"/>
        <dbReference type="EC" id="1.1.1.25"/>
    </reaction>
</comment>
<dbReference type="SUPFAM" id="SSF53223">
    <property type="entry name" value="Aminoacid dehydrogenase-like, N-terminal domain"/>
    <property type="match status" value="1"/>
</dbReference>
<dbReference type="SUPFAM" id="SSF51735">
    <property type="entry name" value="NAD(P)-binding Rossmann-fold domains"/>
    <property type="match status" value="1"/>
</dbReference>
<feature type="binding site" evidence="8">
    <location>
        <position position="226"/>
    </location>
    <ligand>
        <name>shikimate</name>
        <dbReference type="ChEBI" id="CHEBI:36208"/>
    </ligand>
</feature>
<evidence type="ECO:0000259" key="11">
    <source>
        <dbReference type="Pfam" id="PF18317"/>
    </source>
</evidence>
<dbReference type="Gene3D" id="3.40.50.720">
    <property type="entry name" value="NAD(P)-binding Rossmann-like Domain"/>
    <property type="match status" value="1"/>
</dbReference>
<organism evidence="12 13">
    <name type="scientific">Anaeroselena agilis</name>
    <dbReference type="NCBI Taxonomy" id="3063788"/>
    <lineage>
        <taxon>Bacteria</taxon>
        <taxon>Bacillati</taxon>
        <taxon>Bacillota</taxon>
        <taxon>Negativicutes</taxon>
        <taxon>Acetonemataceae</taxon>
        <taxon>Anaeroselena</taxon>
    </lineage>
</organism>
<keyword evidence="6 8" id="KW-0057">Aromatic amino acid biosynthesis</keyword>
<dbReference type="EMBL" id="JAUOZS010000001">
    <property type="protein sequence ID" value="MDT8901809.1"/>
    <property type="molecule type" value="Genomic_DNA"/>
</dbReference>
<evidence type="ECO:0000313" key="13">
    <source>
        <dbReference type="Proteomes" id="UP001254848"/>
    </source>
</evidence>
<feature type="binding site" evidence="8">
    <location>
        <begin position="19"/>
        <end position="21"/>
    </location>
    <ligand>
        <name>shikimate</name>
        <dbReference type="ChEBI" id="CHEBI:36208"/>
    </ligand>
</feature>
<keyword evidence="13" id="KW-1185">Reference proteome</keyword>
<dbReference type="InterPro" id="IPR041121">
    <property type="entry name" value="SDH_C"/>
</dbReference>
<dbReference type="NCBIfam" id="NF001314">
    <property type="entry name" value="PRK00258.2-2"/>
    <property type="match status" value="1"/>
</dbReference>
<feature type="active site" description="Proton acceptor" evidence="8">
    <location>
        <position position="70"/>
    </location>
</feature>
<keyword evidence="5 8" id="KW-0560">Oxidoreductase</keyword>
<sequence>MITGKTRVCAVIGWPVEHSLSPAIHNAAFAAAGLDYAYIPLAVAPGGLAAAVAGFRAAGFAGINVTVPHKVNIIPLLDALDRSAELVGAVNTVVFADGRATGYNTDLAGFVNSLLADGVAITGRRAMLLGAGGAARAVAWGFLEHGAAAVTVAARDALKATAFAASFPAGAVAGCGWQGEPFAAVLGNCDILVNCTPLGMYPNVNEEVPLNWAALSPGATVCDLIYTPALTGFLARARERGHQTVGGAGMLIEQGAAAFALWTGREASRAAMRTAFDKALRR</sequence>
<evidence type="ECO:0000256" key="1">
    <source>
        <dbReference type="ARBA" id="ARBA00004871"/>
    </source>
</evidence>
<feature type="binding site" evidence="8">
    <location>
        <begin position="130"/>
        <end position="134"/>
    </location>
    <ligand>
        <name>NADP(+)</name>
        <dbReference type="ChEBI" id="CHEBI:58349"/>
    </ligand>
</feature>
<dbReference type="Gene3D" id="3.40.50.10860">
    <property type="entry name" value="Leucine Dehydrogenase, chain A, domain 1"/>
    <property type="match status" value="1"/>
</dbReference>
<comment type="subunit">
    <text evidence="8">Homodimer.</text>
</comment>
<evidence type="ECO:0000256" key="3">
    <source>
        <dbReference type="ARBA" id="ARBA00022605"/>
    </source>
</evidence>
<feature type="binding site" evidence="8">
    <location>
        <position position="91"/>
    </location>
    <ligand>
        <name>shikimate</name>
        <dbReference type="ChEBI" id="CHEBI:36208"/>
    </ligand>
</feature>
<dbReference type="NCBIfam" id="TIGR00507">
    <property type="entry name" value="aroE"/>
    <property type="match status" value="1"/>
</dbReference>
<evidence type="ECO:0000256" key="7">
    <source>
        <dbReference type="ARBA" id="ARBA00049442"/>
    </source>
</evidence>
<gene>
    <name evidence="8" type="primary">aroE</name>
    <name evidence="12" type="ORF">Q4T40_11180</name>
</gene>
<dbReference type="InterPro" id="IPR046346">
    <property type="entry name" value="Aminoacid_DH-like_N_sf"/>
</dbReference>
<comment type="caution">
    <text evidence="12">The sequence shown here is derived from an EMBL/GenBank/DDBJ whole genome shotgun (WGS) entry which is preliminary data.</text>
</comment>
<dbReference type="InterPro" id="IPR013708">
    <property type="entry name" value="Shikimate_DH-bd_N"/>
</dbReference>
<dbReference type="CDD" id="cd01065">
    <property type="entry name" value="NAD_bind_Shikimate_DH"/>
    <property type="match status" value="1"/>
</dbReference>
<accession>A0ABU3NYD6</accession>
<evidence type="ECO:0000256" key="4">
    <source>
        <dbReference type="ARBA" id="ARBA00022857"/>
    </source>
</evidence>
<evidence type="ECO:0000256" key="5">
    <source>
        <dbReference type="ARBA" id="ARBA00023002"/>
    </source>
</evidence>
<evidence type="ECO:0000256" key="2">
    <source>
        <dbReference type="ARBA" id="ARBA00012962"/>
    </source>
</evidence>
<dbReference type="Proteomes" id="UP001254848">
    <property type="component" value="Unassembled WGS sequence"/>
</dbReference>
<dbReference type="NCBIfam" id="NF001319">
    <property type="entry name" value="PRK00258.3-3"/>
    <property type="match status" value="1"/>
</dbReference>
<dbReference type="RefSeq" id="WP_413780311.1">
    <property type="nucleotide sequence ID" value="NZ_JAUOZS010000001.1"/>
</dbReference>
<dbReference type="PANTHER" id="PTHR21089">
    <property type="entry name" value="SHIKIMATE DEHYDROGENASE"/>
    <property type="match status" value="1"/>
</dbReference>
<dbReference type="InterPro" id="IPR006151">
    <property type="entry name" value="Shikm_DH/Glu-tRNA_Rdtase"/>
</dbReference>
<feature type="binding site" evidence="8">
    <location>
        <position position="106"/>
    </location>
    <ligand>
        <name>shikimate</name>
        <dbReference type="ChEBI" id="CHEBI:36208"/>
    </ligand>
</feature>
<name>A0ABU3NYD6_9FIRM</name>
<feature type="binding site" evidence="8">
    <location>
        <position position="254"/>
    </location>
    <ligand>
        <name>shikimate</name>
        <dbReference type="ChEBI" id="CHEBI:36208"/>
    </ligand>
</feature>
<comment type="caution">
    <text evidence="8">Lacks conserved residue(s) required for the propagation of feature annotation.</text>
</comment>
<dbReference type="Pfam" id="PF01488">
    <property type="entry name" value="Shikimate_DH"/>
    <property type="match status" value="1"/>
</dbReference>
<comment type="function">
    <text evidence="8">Involved in the biosynthesis of the chorismate, which leads to the biosynthesis of aromatic amino acids. Catalyzes the reversible NADPH linked reduction of 3-dehydroshikimate (DHSA) to yield shikimate (SA).</text>
</comment>
<dbReference type="InterPro" id="IPR022893">
    <property type="entry name" value="Shikimate_DH_fam"/>
</dbReference>
<dbReference type="Pfam" id="PF08501">
    <property type="entry name" value="Shikimate_dh_N"/>
    <property type="match status" value="1"/>
</dbReference>
<dbReference type="PANTHER" id="PTHR21089:SF1">
    <property type="entry name" value="BIFUNCTIONAL 3-DEHYDROQUINATE DEHYDRATASE_SHIKIMATE DEHYDROGENASE, CHLOROPLASTIC"/>
    <property type="match status" value="1"/>
</dbReference>
<feature type="domain" description="Quinate/shikimate 5-dehydrogenase/glutamyl-tRNA reductase" evidence="9">
    <location>
        <begin position="121"/>
        <end position="196"/>
    </location>
</feature>
<evidence type="ECO:0000259" key="10">
    <source>
        <dbReference type="Pfam" id="PF08501"/>
    </source>
</evidence>
<dbReference type="GO" id="GO:0004764">
    <property type="term" value="F:shikimate 3-dehydrogenase (NADP+) activity"/>
    <property type="evidence" value="ECO:0007669"/>
    <property type="project" value="UniProtKB-EC"/>
</dbReference>
<dbReference type="HAMAP" id="MF_00222">
    <property type="entry name" value="Shikimate_DH_AroE"/>
    <property type="match status" value="1"/>
</dbReference>
<evidence type="ECO:0000259" key="9">
    <source>
        <dbReference type="Pfam" id="PF01488"/>
    </source>
</evidence>
<feature type="binding site" evidence="8">
    <location>
        <position position="66"/>
    </location>
    <ligand>
        <name>shikimate</name>
        <dbReference type="ChEBI" id="CHEBI:36208"/>
    </ligand>
</feature>
<dbReference type="Pfam" id="PF18317">
    <property type="entry name" value="SDH_C"/>
    <property type="match status" value="1"/>
</dbReference>
<dbReference type="InterPro" id="IPR036291">
    <property type="entry name" value="NAD(P)-bd_dom_sf"/>
</dbReference>
<keyword evidence="3 8" id="KW-0028">Amino-acid biosynthesis</keyword>
<dbReference type="InterPro" id="IPR011342">
    <property type="entry name" value="Shikimate_DH"/>
</dbReference>
<proteinExistence type="inferred from homology"/>
<feature type="binding site" evidence="8">
    <location>
        <position position="247"/>
    </location>
    <ligand>
        <name>NADP(+)</name>
        <dbReference type="ChEBI" id="CHEBI:58349"/>
    </ligand>
</feature>
<evidence type="ECO:0000256" key="6">
    <source>
        <dbReference type="ARBA" id="ARBA00023141"/>
    </source>
</evidence>
<comment type="pathway">
    <text evidence="1 8">Metabolic intermediate biosynthesis; chorismate biosynthesis; chorismate from D-erythrose 4-phosphate and phosphoenolpyruvate: step 4/7.</text>
</comment>
<protein>
    <recommendedName>
        <fullName evidence="2 8">Shikimate dehydrogenase (NADP(+))</fullName>
        <shortName evidence="8">SDH</shortName>
        <ecNumber evidence="2 8">1.1.1.25</ecNumber>
    </recommendedName>
</protein>
<evidence type="ECO:0000256" key="8">
    <source>
        <dbReference type="HAMAP-Rule" id="MF_00222"/>
    </source>
</evidence>
<keyword evidence="4 8" id="KW-0521">NADP</keyword>